<protein>
    <submittedName>
        <fullName evidence="1">Uncharacterized protein</fullName>
    </submittedName>
</protein>
<name>A0A929RQ45_9ACTO</name>
<comment type="caution">
    <text evidence="1">The sequence shown here is derived from an EMBL/GenBank/DDBJ whole genome shotgun (WGS) entry which is preliminary data.</text>
</comment>
<evidence type="ECO:0000313" key="1">
    <source>
        <dbReference type="EMBL" id="MBF0966209.1"/>
    </source>
</evidence>
<accession>A0A929RQ45</accession>
<evidence type="ECO:0000313" key="2">
    <source>
        <dbReference type="Proteomes" id="UP000759246"/>
    </source>
</evidence>
<dbReference type="Proteomes" id="UP000759246">
    <property type="component" value="Unassembled WGS sequence"/>
</dbReference>
<gene>
    <name evidence="1" type="ORF">HXK09_03410</name>
</gene>
<reference evidence="1" key="1">
    <citation type="submission" date="2020-04" db="EMBL/GenBank/DDBJ databases">
        <title>Deep metagenomics examines the oral microbiome during advanced dental caries in children, revealing novel taxa and co-occurrences with host molecules.</title>
        <authorList>
            <person name="Baker J.L."/>
            <person name="Morton J.T."/>
            <person name="Dinis M."/>
            <person name="Alvarez R."/>
            <person name="Tran N.C."/>
            <person name="Knight R."/>
            <person name="Edlund A."/>
        </authorList>
    </citation>
    <scope>NUCLEOTIDE SEQUENCE</scope>
    <source>
        <strain evidence="1">JCVI_30_bin.13</strain>
    </source>
</reference>
<proteinExistence type="predicted"/>
<dbReference type="EMBL" id="JABZGF010000065">
    <property type="protein sequence ID" value="MBF0966209.1"/>
    <property type="molecule type" value="Genomic_DNA"/>
</dbReference>
<dbReference type="AlphaFoldDB" id="A0A929RQ45"/>
<organism evidence="1 2">
    <name type="scientific">Actinomyces bouchesdurhonensis</name>
    <dbReference type="NCBI Taxonomy" id="1852361"/>
    <lineage>
        <taxon>Bacteria</taxon>
        <taxon>Bacillati</taxon>
        <taxon>Actinomycetota</taxon>
        <taxon>Actinomycetes</taxon>
        <taxon>Actinomycetales</taxon>
        <taxon>Actinomycetaceae</taxon>
        <taxon>Actinomyces</taxon>
    </lineage>
</organism>
<sequence>MEPCTGTIYTLRTAILYPLIDSFPYLTVYSTDAQVVDGTPEAEVRVEWDEGGNRPANLNETLKLGESATLEKVGTFTLIGMEPPAHGKRWPDPVVCFEQDPQLMDTARQYAADNDLYFRPDDEEARQS</sequence>